<evidence type="ECO:0000313" key="1">
    <source>
        <dbReference type="EMBL" id="VGM26083.1"/>
    </source>
</evidence>
<proteinExistence type="predicted"/>
<dbReference type="EMBL" id="CAAHCY010000009">
    <property type="protein sequence ID" value="VGM26083.1"/>
    <property type="molecule type" value="Genomic_DNA"/>
</dbReference>
<dbReference type="RefSeq" id="WP_135682959.1">
    <property type="nucleotide sequence ID" value="NZ_CABHJQ010000001.1"/>
</dbReference>
<dbReference type="AlphaFoldDB" id="A0A486TJA1"/>
<protein>
    <submittedName>
        <fullName evidence="1">Uncharacterized protein</fullName>
    </submittedName>
</protein>
<organism evidence="1">
    <name type="scientific">Klebsiella pneumoniae</name>
    <dbReference type="NCBI Taxonomy" id="573"/>
    <lineage>
        <taxon>Bacteria</taxon>
        <taxon>Pseudomonadati</taxon>
        <taxon>Pseudomonadota</taxon>
        <taxon>Gammaproteobacteria</taxon>
        <taxon>Enterobacterales</taxon>
        <taxon>Enterobacteriaceae</taxon>
        <taxon>Klebsiella/Raoultella group</taxon>
        <taxon>Klebsiella</taxon>
        <taxon>Klebsiella pneumoniae complex</taxon>
    </lineage>
</organism>
<name>A0A486TJA1_KLEPN</name>
<reference evidence="1" key="1">
    <citation type="submission" date="2019-03" db="EMBL/GenBank/DDBJ databases">
        <authorList>
            <consortium name="Pathogen Informatics"/>
        </authorList>
    </citation>
    <scope>NUCLEOTIDE SEQUENCE</scope>
    <source>
        <strain evidence="1">5012STDY7626354</strain>
    </source>
</reference>
<sequence>MGVSTRSIAINRHHGVSADITQSNIVTQRIAGTIPADQQRRNIDMISLGDREIAPDIATVASGVVIRQQVVNQRIGSHTHAEGVIVSGTMNAIVIDAAGDLRVQIDRQIRRRTAAITTDKGISKCLLRRYCIGIHTPVQLIGVTTLPINGQDPVFTIQHRISIRCAGSRIVSYCAIRMEGPVGRDTQIVFATYRKAAMQRTKRVWCSIRIGTVENIPCHRLPDRQMRIGKDLCSCYAR</sequence>
<gene>
    <name evidence="1" type="ORF">SAMEA4873555_04731</name>
</gene>
<accession>A0A486TJA1</accession>